<evidence type="ECO:0000313" key="1">
    <source>
        <dbReference type="EMBL" id="MDN4615805.1"/>
    </source>
</evidence>
<gene>
    <name evidence="1" type="ORF">P5G50_15235</name>
</gene>
<reference evidence="1" key="1">
    <citation type="submission" date="2023-06" db="EMBL/GenBank/DDBJ databases">
        <title>MT1 and MT2 Draft Genomes of Novel Species.</title>
        <authorList>
            <person name="Venkateswaran K."/>
        </authorList>
    </citation>
    <scope>NUCLEOTIDE SEQUENCE</scope>
    <source>
        <strain evidence="1">F6_8S_P_1B</strain>
    </source>
</reference>
<evidence type="ECO:0000313" key="2">
    <source>
        <dbReference type="Proteomes" id="UP001174208"/>
    </source>
</evidence>
<organism evidence="1 2">
    <name type="scientific">Leifsonia williamsii</name>
    <dbReference type="NCBI Taxonomy" id="3035919"/>
    <lineage>
        <taxon>Bacteria</taxon>
        <taxon>Bacillati</taxon>
        <taxon>Actinomycetota</taxon>
        <taxon>Actinomycetes</taxon>
        <taxon>Micrococcales</taxon>
        <taxon>Microbacteriaceae</taxon>
        <taxon>Leifsonia</taxon>
    </lineage>
</organism>
<proteinExistence type="predicted"/>
<accession>A0ABT8KEC5</accession>
<dbReference type="RefSeq" id="WP_301212392.1">
    <property type="nucleotide sequence ID" value="NZ_JAROCF010000001.1"/>
</dbReference>
<comment type="caution">
    <text evidence="1">The sequence shown here is derived from an EMBL/GenBank/DDBJ whole genome shotgun (WGS) entry which is preliminary data.</text>
</comment>
<keyword evidence="2" id="KW-1185">Reference proteome</keyword>
<name>A0ABT8KEC5_9MICO</name>
<protein>
    <recommendedName>
        <fullName evidence="3">CopG family transcriptional regulator</fullName>
    </recommendedName>
</protein>
<sequence>MTDARSTGVQPAGRTKKLIAFRADQVSAVDRIATEAGTSFTSVVLEAVDAHIAAHDSATQQILRRIVQQNAGLLERLRDA</sequence>
<dbReference type="Proteomes" id="UP001174208">
    <property type="component" value="Unassembled WGS sequence"/>
</dbReference>
<evidence type="ECO:0008006" key="3">
    <source>
        <dbReference type="Google" id="ProtNLM"/>
    </source>
</evidence>
<dbReference type="EMBL" id="JAROCF010000001">
    <property type="protein sequence ID" value="MDN4615805.1"/>
    <property type="molecule type" value="Genomic_DNA"/>
</dbReference>